<keyword evidence="5" id="KW-0560">Oxidoreductase</keyword>
<comment type="similarity">
    <text evidence="2 7">Belongs to the zinc-containing alcohol dehydrogenase family.</text>
</comment>
<dbReference type="Gene3D" id="3.40.50.720">
    <property type="entry name" value="NAD(P)-binding Rossmann-like Domain"/>
    <property type="match status" value="1"/>
</dbReference>
<dbReference type="SUPFAM" id="SSF50129">
    <property type="entry name" value="GroES-like"/>
    <property type="match status" value="1"/>
</dbReference>
<protein>
    <submittedName>
        <fullName evidence="10">Putative xylitol dehydrogenase</fullName>
    </submittedName>
</protein>
<dbReference type="InterPro" id="IPR013149">
    <property type="entry name" value="ADH-like_C"/>
</dbReference>
<dbReference type="PANTHER" id="PTHR43161">
    <property type="entry name" value="SORBITOL DEHYDROGENASE"/>
    <property type="match status" value="1"/>
</dbReference>
<dbReference type="GeneID" id="37011220"/>
<keyword evidence="6" id="KW-0520">NAD</keyword>
<dbReference type="CDD" id="cd05285">
    <property type="entry name" value="sorbitol_DH"/>
    <property type="match status" value="1"/>
</dbReference>
<dbReference type="InterPro" id="IPR013154">
    <property type="entry name" value="ADH-like_N"/>
</dbReference>
<evidence type="ECO:0000256" key="1">
    <source>
        <dbReference type="ARBA" id="ARBA00001947"/>
    </source>
</evidence>
<dbReference type="STRING" id="1684307.A0A316UE64"/>
<dbReference type="SUPFAM" id="SSF51735">
    <property type="entry name" value="NAD(P)-binding Rossmann-fold domains"/>
    <property type="match status" value="1"/>
</dbReference>
<dbReference type="PROSITE" id="PS00059">
    <property type="entry name" value="ADH_ZINC"/>
    <property type="match status" value="1"/>
</dbReference>
<evidence type="ECO:0000256" key="3">
    <source>
        <dbReference type="ARBA" id="ARBA00022723"/>
    </source>
</evidence>
<sequence length="402" mass="43113">MNNVSAQDVPGNPAPKAAPLGRDNSLQVPKADGNLSLMLNKVDDMTFEQRERKPLKEGEVEVNIRQTGICGSDVHYWCHGRIGDFVLTKPMCLGHESAGIVTQVGPGVDSHKVGDRVALEPGVPCLRCDLCKGGLYNHCEKMAFAATPPFDGTLATYYNLNASFAHKVPDTLTLEEASLMEPLSVAVYATVYQGKVAPLQNVLVFGAGPIGLLSAAVARAFGAKKVVVVDIVDSKLQFAKSFCADATYKPSMPKEGETRVQGSERNAQELIASEASSDDIRSKGGFDLVLECTGAEPCIQMGLFAAKKRSRFVQIGMGGSPLSLPIHRIGIYEIEMVGSFRYGAGVYRTAIDLVATGKIDVSRIVTHRYAFKDAILAFEATKKGKGEDGEQCIKVQIAQGEA</sequence>
<evidence type="ECO:0000256" key="2">
    <source>
        <dbReference type="ARBA" id="ARBA00008072"/>
    </source>
</evidence>
<feature type="domain" description="Enoyl reductase (ER)" evidence="9">
    <location>
        <begin position="40"/>
        <end position="386"/>
    </location>
</feature>
<dbReference type="FunFam" id="3.40.50.720:FF:000068">
    <property type="entry name" value="Sorbitol dehydrogenase"/>
    <property type="match status" value="1"/>
</dbReference>
<dbReference type="InterPro" id="IPR036291">
    <property type="entry name" value="NAD(P)-bd_dom_sf"/>
</dbReference>
<dbReference type="Proteomes" id="UP000245942">
    <property type="component" value="Unassembled WGS sequence"/>
</dbReference>
<dbReference type="InterPro" id="IPR020843">
    <property type="entry name" value="ER"/>
</dbReference>
<keyword evidence="3 7" id="KW-0479">Metal-binding</keyword>
<dbReference type="RefSeq" id="XP_025348545.1">
    <property type="nucleotide sequence ID" value="XM_025489486.1"/>
</dbReference>
<evidence type="ECO:0000256" key="5">
    <source>
        <dbReference type="ARBA" id="ARBA00023002"/>
    </source>
</evidence>
<dbReference type="Pfam" id="PF08240">
    <property type="entry name" value="ADH_N"/>
    <property type="match status" value="1"/>
</dbReference>
<evidence type="ECO:0000256" key="7">
    <source>
        <dbReference type="RuleBase" id="RU361277"/>
    </source>
</evidence>
<dbReference type="GO" id="GO:0003939">
    <property type="term" value="F:L-iditol 2-dehydrogenase (NAD+) activity"/>
    <property type="evidence" value="ECO:0007669"/>
    <property type="project" value="TreeGrafter"/>
</dbReference>
<dbReference type="InterPro" id="IPR045306">
    <property type="entry name" value="SDH-like"/>
</dbReference>
<dbReference type="OrthoDB" id="2148442at2759"/>
<accession>A0A316UE64</accession>
<keyword evidence="11" id="KW-1185">Reference proteome</keyword>
<feature type="region of interest" description="Disordered" evidence="8">
    <location>
        <begin position="1"/>
        <end position="26"/>
    </location>
</feature>
<comment type="cofactor">
    <cofactor evidence="1 7">
        <name>Zn(2+)</name>
        <dbReference type="ChEBI" id="CHEBI:29105"/>
    </cofactor>
</comment>
<dbReference type="GO" id="GO:0008270">
    <property type="term" value="F:zinc ion binding"/>
    <property type="evidence" value="ECO:0007669"/>
    <property type="project" value="InterPro"/>
</dbReference>
<dbReference type="Gene3D" id="3.90.180.10">
    <property type="entry name" value="Medium-chain alcohol dehydrogenases, catalytic domain"/>
    <property type="match status" value="1"/>
</dbReference>
<dbReference type="InterPro" id="IPR011032">
    <property type="entry name" value="GroES-like_sf"/>
</dbReference>
<name>A0A316UE64_9BASI</name>
<dbReference type="Pfam" id="PF00107">
    <property type="entry name" value="ADH_zinc_N"/>
    <property type="match status" value="1"/>
</dbReference>
<evidence type="ECO:0000259" key="9">
    <source>
        <dbReference type="SMART" id="SM00829"/>
    </source>
</evidence>
<evidence type="ECO:0000313" key="11">
    <source>
        <dbReference type="Proteomes" id="UP000245942"/>
    </source>
</evidence>
<dbReference type="SMART" id="SM00829">
    <property type="entry name" value="PKS_ER"/>
    <property type="match status" value="1"/>
</dbReference>
<evidence type="ECO:0000313" key="10">
    <source>
        <dbReference type="EMBL" id="PWN21385.1"/>
    </source>
</evidence>
<gene>
    <name evidence="10" type="ORF">BCV69DRAFT_168730</name>
</gene>
<evidence type="ECO:0000256" key="6">
    <source>
        <dbReference type="ARBA" id="ARBA00023027"/>
    </source>
</evidence>
<evidence type="ECO:0000256" key="4">
    <source>
        <dbReference type="ARBA" id="ARBA00022833"/>
    </source>
</evidence>
<dbReference type="InterPro" id="IPR002328">
    <property type="entry name" value="ADH_Zn_CS"/>
</dbReference>
<dbReference type="PANTHER" id="PTHR43161:SF9">
    <property type="entry name" value="SORBITOL DEHYDROGENASE"/>
    <property type="match status" value="1"/>
</dbReference>
<organism evidence="10 11">
    <name type="scientific">Pseudomicrostroma glucosiphilum</name>
    <dbReference type="NCBI Taxonomy" id="1684307"/>
    <lineage>
        <taxon>Eukaryota</taxon>
        <taxon>Fungi</taxon>
        <taxon>Dikarya</taxon>
        <taxon>Basidiomycota</taxon>
        <taxon>Ustilaginomycotina</taxon>
        <taxon>Exobasidiomycetes</taxon>
        <taxon>Microstromatales</taxon>
        <taxon>Microstromatales incertae sedis</taxon>
        <taxon>Pseudomicrostroma</taxon>
    </lineage>
</organism>
<keyword evidence="4 7" id="KW-0862">Zinc</keyword>
<reference evidence="10 11" key="1">
    <citation type="journal article" date="2018" name="Mol. Biol. Evol.">
        <title>Broad Genomic Sampling Reveals a Smut Pathogenic Ancestry of the Fungal Clade Ustilaginomycotina.</title>
        <authorList>
            <person name="Kijpornyongpan T."/>
            <person name="Mondo S.J."/>
            <person name="Barry K."/>
            <person name="Sandor L."/>
            <person name="Lee J."/>
            <person name="Lipzen A."/>
            <person name="Pangilinan J."/>
            <person name="LaButti K."/>
            <person name="Hainaut M."/>
            <person name="Henrissat B."/>
            <person name="Grigoriev I.V."/>
            <person name="Spatafora J.W."/>
            <person name="Aime M.C."/>
        </authorList>
    </citation>
    <scope>NUCLEOTIDE SEQUENCE [LARGE SCALE GENOMIC DNA]</scope>
    <source>
        <strain evidence="10 11">MCA 4718</strain>
    </source>
</reference>
<dbReference type="AlphaFoldDB" id="A0A316UE64"/>
<dbReference type="EMBL" id="KZ819325">
    <property type="protein sequence ID" value="PWN21385.1"/>
    <property type="molecule type" value="Genomic_DNA"/>
</dbReference>
<evidence type="ECO:0000256" key="8">
    <source>
        <dbReference type="SAM" id="MobiDB-lite"/>
    </source>
</evidence>
<dbReference type="GO" id="GO:0006062">
    <property type="term" value="P:sorbitol catabolic process"/>
    <property type="evidence" value="ECO:0007669"/>
    <property type="project" value="TreeGrafter"/>
</dbReference>
<proteinExistence type="inferred from homology"/>